<dbReference type="Gene3D" id="3.30.470.30">
    <property type="entry name" value="DNA ligase/mRNA capping enzyme"/>
    <property type="match status" value="1"/>
</dbReference>
<dbReference type="InterPro" id="IPR012340">
    <property type="entry name" value="NA-bd_OB-fold"/>
</dbReference>
<dbReference type="Proteomes" id="UP000050867">
    <property type="component" value="Unassembled WGS sequence"/>
</dbReference>
<dbReference type="SUPFAM" id="SSF56091">
    <property type="entry name" value="DNA ligase/mRNA capping enzyme, catalytic domain"/>
    <property type="match status" value="1"/>
</dbReference>
<dbReference type="AlphaFoldDB" id="A0A0T6LVC9"/>
<dbReference type="SUPFAM" id="SSF50249">
    <property type="entry name" value="Nucleic acid-binding proteins"/>
    <property type="match status" value="1"/>
</dbReference>
<dbReference type="RefSeq" id="WP_018385462.1">
    <property type="nucleotide sequence ID" value="NZ_LLZU01000008.1"/>
</dbReference>
<evidence type="ECO:0000313" key="7">
    <source>
        <dbReference type="Proteomes" id="UP000050867"/>
    </source>
</evidence>
<dbReference type="GO" id="GO:0006310">
    <property type="term" value="P:DNA recombination"/>
    <property type="evidence" value="ECO:0007669"/>
    <property type="project" value="InterPro"/>
</dbReference>
<dbReference type="STRING" id="76728.AQ490_18130"/>
<dbReference type="InterPro" id="IPR012310">
    <property type="entry name" value="DNA_ligase_ATP-dep_cent"/>
</dbReference>
<evidence type="ECO:0000256" key="2">
    <source>
        <dbReference type="ARBA" id="ARBA00012727"/>
    </source>
</evidence>
<dbReference type="GO" id="GO:0006281">
    <property type="term" value="P:DNA repair"/>
    <property type="evidence" value="ECO:0007669"/>
    <property type="project" value="InterPro"/>
</dbReference>
<dbReference type="Pfam" id="PF01068">
    <property type="entry name" value="DNA_ligase_A_M"/>
    <property type="match status" value="1"/>
</dbReference>
<comment type="catalytic activity">
    <reaction evidence="4">
        <text>ATP + (deoxyribonucleotide)n-3'-hydroxyl + 5'-phospho-(deoxyribonucleotide)m = (deoxyribonucleotide)n+m + AMP + diphosphate.</text>
        <dbReference type="EC" id="6.5.1.1"/>
    </reaction>
</comment>
<evidence type="ECO:0000256" key="3">
    <source>
        <dbReference type="ARBA" id="ARBA00022598"/>
    </source>
</evidence>
<keyword evidence="3" id="KW-0436">Ligase</keyword>
<dbReference type="CDD" id="cd07971">
    <property type="entry name" value="OBF_DNA_ligase_LigD"/>
    <property type="match status" value="1"/>
</dbReference>
<feature type="domain" description="ATP-dependent DNA ligase family profile" evidence="5">
    <location>
        <begin position="116"/>
        <end position="251"/>
    </location>
</feature>
<dbReference type="eggNOG" id="COG1793">
    <property type="taxonomic scope" value="Bacteria"/>
</dbReference>
<keyword evidence="7" id="KW-1185">Reference proteome</keyword>
<dbReference type="EC" id="6.5.1.1" evidence="2"/>
<reference evidence="6 7" key="1">
    <citation type="submission" date="2015-10" db="EMBL/GenBank/DDBJ databases">
        <title>Draft genome sequence of pyrrolomycin-producing Streptomyces vitaminophilus.</title>
        <authorList>
            <person name="Graham D.E."/>
            <person name="Mahan K.M."/>
            <person name="Klingeman D.M."/>
            <person name="Hettich R.L."/>
            <person name="Parry R.J."/>
        </authorList>
    </citation>
    <scope>NUCLEOTIDE SEQUENCE [LARGE SCALE GENOMIC DNA]</scope>
    <source>
        <strain evidence="6 7">ATCC 31673</strain>
    </source>
</reference>
<dbReference type="InterPro" id="IPR014146">
    <property type="entry name" value="LigD_ligase_dom"/>
</dbReference>
<sequence>MALGQPTPGELPVLAPMLATPATELPRDQTAWAFEVKWDGMRVVAYLPGDGRLRLVSRNRLQVAFRYPELEELSALLPGTDLILDGEIIAPDRAGRPSFGRLQERMHLNGPAAIRAGARRTPVALMLFDVLWASGELLTGHPYTARRHRLEDLGLEAERISVPPIWEGHGDEAARWTGEMGLEGVMAKRLTSVYRPGVRSRDWLKIKHQTTEELRIGGWIPAGPRATEVKSLLVGVDEGALLRYCGAVGSGFTQVERRRLGAVLSRLQTTEPPFVNARQALDRPEPVRWVRPVLTARVEFREWTDSGYLRQPVWRGLSGGNREVP</sequence>
<comment type="similarity">
    <text evidence="1">Belongs to the ATP-dependent DNA ligase family.</text>
</comment>
<dbReference type="OrthoDB" id="3733803at2"/>
<dbReference type="Pfam" id="PF04679">
    <property type="entry name" value="DNA_ligase_A_C"/>
    <property type="match status" value="1"/>
</dbReference>
<gene>
    <name evidence="6" type="ORF">AQ490_18130</name>
</gene>
<name>A0A0T6LVC9_WENVI</name>
<organism evidence="6 7">
    <name type="scientific">Wenjunlia vitaminophila</name>
    <name type="common">Streptomyces vitaminophilus</name>
    <dbReference type="NCBI Taxonomy" id="76728"/>
    <lineage>
        <taxon>Bacteria</taxon>
        <taxon>Bacillati</taxon>
        <taxon>Actinomycetota</taxon>
        <taxon>Actinomycetes</taxon>
        <taxon>Kitasatosporales</taxon>
        <taxon>Streptomycetaceae</taxon>
        <taxon>Wenjunlia</taxon>
    </lineage>
</organism>
<comment type="caution">
    <text evidence="6">The sequence shown here is derived from an EMBL/GenBank/DDBJ whole genome shotgun (WGS) entry which is preliminary data.</text>
</comment>
<evidence type="ECO:0000256" key="4">
    <source>
        <dbReference type="ARBA" id="ARBA00034003"/>
    </source>
</evidence>
<dbReference type="PROSITE" id="PS50160">
    <property type="entry name" value="DNA_LIGASE_A3"/>
    <property type="match status" value="1"/>
</dbReference>
<dbReference type="PANTHER" id="PTHR45674">
    <property type="entry name" value="DNA LIGASE 1/3 FAMILY MEMBER"/>
    <property type="match status" value="1"/>
</dbReference>
<evidence type="ECO:0000259" key="5">
    <source>
        <dbReference type="PROSITE" id="PS50160"/>
    </source>
</evidence>
<dbReference type="InterPro" id="IPR050191">
    <property type="entry name" value="ATP-dep_DNA_ligase"/>
</dbReference>
<dbReference type="Gene3D" id="2.40.50.140">
    <property type="entry name" value="Nucleic acid-binding proteins"/>
    <property type="match status" value="1"/>
</dbReference>
<dbReference type="CDD" id="cd07906">
    <property type="entry name" value="Adenylation_DNA_ligase_LigD_LigC"/>
    <property type="match status" value="1"/>
</dbReference>
<protein>
    <recommendedName>
        <fullName evidence="2">DNA ligase (ATP)</fullName>
        <ecNumber evidence="2">6.5.1.1</ecNumber>
    </recommendedName>
</protein>
<dbReference type="GO" id="GO:0003910">
    <property type="term" value="F:DNA ligase (ATP) activity"/>
    <property type="evidence" value="ECO:0007669"/>
    <property type="project" value="UniProtKB-EC"/>
</dbReference>
<accession>A0A0T6LVC9</accession>
<evidence type="ECO:0000313" key="6">
    <source>
        <dbReference type="EMBL" id="KRV49977.1"/>
    </source>
</evidence>
<dbReference type="Gene3D" id="3.30.1490.70">
    <property type="match status" value="1"/>
</dbReference>
<dbReference type="InterPro" id="IPR012309">
    <property type="entry name" value="DNA_ligase_ATP-dep_C"/>
</dbReference>
<dbReference type="GO" id="GO:0005524">
    <property type="term" value="F:ATP binding"/>
    <property type="evidence" value="ECO:0007669"/>
    <property type="project" value="InterPro"/>
</dbReference>
<dbReference type="NCBIfam" id="TIGR02779">
    <property type="entry name" value="NHEJ_ligase_lig"/>
    <property type="match status" value="1"/>
</dbReference>
<proteinExistence type="inferred from homology"/>
<evidence type="ECO:0000256" key="1">
    <source>
        <dbReference type="ARBA" id="ARBA00007572"/>
    </source>
</evidence>
<dbReference type="PANTHER" id="PTHR45674:SF4">
    <property type="entry name" value="DNA LIGASE 1"/>
    <property type="match status" value="1"/>
</dbReference>
<dbReference type="EMBL" id="LLZU01000008">
    <property type="protein sequence ID" value="KRV49977.1"/>
    <property type="molecule type" value="Genomic_DNA"/>
</dbReference>